<proteinExistence type="inferred from homology"/>
<evidence type="ECO:0000313" key="15">
    <source>
        <dbReference type="Proteomes" id="UP000050421"/>
    </source>
</evidence>
<dbReference type="eggNOG" id="COG3961">
    <property type="taxonomic scope" value="Bacteria"/>
</dbReference>
<evidence type="ECO:0000256" key="8">
    <source>
        <dbReference type="ARBA" id="ARBA00023239"/>
    </source>
</evidence>
<dbReference type="GO" id="GO:0005829">
    <property type="term" value="C:cytosol"/>
    <property type="evidence" value="ECO:0007669"/>
    <property type="project" value="TreeGrafter"/>
</dbReference>
<accession>A0A0N8KGH5</accession>
<dbReference type="PANTHER" id="PTHR43452">
    <property type="entry name" value="PYRUVATE DECARBOXYLASE"/>
    <property type="match status" value="1"/>
</dbReference>
<keyword evidence="5" id="KW-0210">Decarboxylase</keyword>
<dbReference type="SUPFAM" id="SSF52518">
    <property type="entry name" value="Thiamin diphosphate-binding fold (THDP-binding)"/>
    <property type="match status" value="2"/>
</dbReference>
<sequence length="596" mass="64604">MSTPKNTFDPNAMNVGKYLAYRLHQLGVDQLFSVPGDYTSDLLEIIDTYKTPKGDRYLHRIGNCNELNAGYAADGYSRANGLGAVAVTTGVGSFSLLNAIGGSFVESVPVVAIIGTLSNTKLMDEINAGELYHHNVSTEDTNRTVYSPVTVAFERISNPLTAPSQIDAAIIACISKSKPVAIEIMEDCYYMPCANPEGTLSPVPNYESLPVLQGMAAQSTPNKYAAQIVQAIEKAAEAVYAKISTEKPILWIGKEIATRKLQSKFAALQQAIGAPYVTSFLGKAVVSEDNPWFLGMHDAVFTSNYTNSFLQQSTTIIGLGVWNTDLNTFGSKSTETGNITPVFASRDMVKDGENLFVQVSLEHVMDAVIALVQKNGYKSNWEQPNPPVLPTIPEPKNSITYDSFFAVLDQHVNDNHLIVADIGLSSFGGSSSLKINRQDGFLAQNIWASIGWSVPAGLGASFREDVRTFVIVGDGAFKLTCQAVSTMVQEGRNAVVFVLNNKVYGVEQMLLDPAPYKTGSSAPFEEANILQEWDYVSLMKGFSNNAGNAKSAVVNSVGDLQSTLEDISCDTASTYLVSINLDERDYPSAWKLFVNK</sequence>
<dbReference type="Gene3D" id="3.40.50.1220">
    <property type="entry name" value="TPP-binding domain"/>
    <property type="match status" value="1"/>
</dbReference>
<dbReference type="Pfam" id="PF02775">
    <property type="entry name" value="TPP_enzyme_C"/>
    <property type="match status" value="1"/>
</dbReference>
<dbReference type="Proteomes" id="UP000050421">
    <property type="component" value="Unassembled WGS sequence"/>
</dbReference>
<comment type="similarity">
    <text evidence="3 10">Belongs to the TPP enzyme family.</text>
</comment>
<dbReference type="InterPro" id="IPR012000">
    <property type="entry name" value="Thiamin_PyroP_enz_cen_dom"/>
</dbReference>
<dbReference type="InterPro" id="IPR047213">
    <property type="entry name" value="TPP_PYR_PDC_IPDC-like"/>
</dbReference>
<dbReference type="EMBL" id="LJXT01000035">
    <property type="protein sequence ID" value="KPQ16954.1"/>
    <property type="molecule type" value="Genomic_DNA"/>
</dbReference>
<comment type="caution">
    <text evidence="14">The sequence shown here is derived from an EMBL/GenBank/DDBJ whole genome shotgun (WGS) entry which is preliminary data.</text>
</comment>
<comment type="cofactor">
    <cofactor evidence="2">
        <name>thiamine diphosphate</name>
        <dbReference type="ChEBI" id="CHEBI:58937"/>
    </cofactor>
</comment>
<dbReference type="Gene3D" id="3.40.50.970">
    <property type="match status" value="2"/>
</dbReference>
<dbReference type="AlphaFoldDB" id="A0A0N8KGH5"/>
<dbReference type="GO" id="GO:0030976">
    <property type="term" value="F:thiamine pyrophosphate binding"/>
    <property type="evidence" value="ECO:0007669"/>
    <property type="project" value="InterPro"/>
</dbReference>
<name>A0A0N8KGH5_9BACT</name>
<evidence type="ECO:0000256" key="1">
    <source>
        <dbReference type="ARBA" id="ARBA00001920"/>
    </source>
</evidence>
<dbReference type="Pfam" id="PF00205">
    <property type="entry name" value="TPP_enzyme_M"/>
    <property type="match status" value="1"/>
</dbReference>
<dbReference type="PATRIC" id="fig|1305737.6.peg.2094"/>
<dbReference type="OrthoDB" id="4494979at2"/>
<gene>
    <name evidence="14" type="primary">ipdC</name>
    <name evidence="14" type="ORF">HLUCCX10_07260</name>
</gene>
<comment type="cofactor">
    <cofactor evidence="1">
        <name>a metal cation</name>
        <dbReference type="ChEBI" id="CHEBI:25213"/>
    </cofactor>
</comment>
<dbReference type="GO" id="GO:0000949">
    <property type="term" value="P:aromatic amino acid family catabolic process to alcohol via Ehrlich pathway"/>
    <property type="evidence" value="ECO:0007669"/>
    <property type="project" value="TreeGrafter"/>
</dbReference>
<keyword evidence="6 9" id="KW-0460">Magnesium</keyword>
<keyword evidence="7 10" id="KW-0786">Thiamine pyrophosphate</keyword>
<evidence type="ECO:0000259" key="12">
    <source>
        <dbReference type="Pfam" id="PF02775"/>
    </source>
</evidence>
<dbReference type="PIRSF" id="PIRSF036565">
    <property type="entry name" value="Pyruvt_ip_decrb"/>
    <property type="match status" value="1"/>
</dbReference>
<feature type="domain" description="Thiamine pyrophosphate enzyme central" evidence="11">
    <location>
        <begin position="234"/>
        <end position="335"/>
    </location>
</feature>
<feature type="binding site" evidence="9">
    <location>
        <position position="501"/>
    </location>
    <ligand>
        <name>Mg(2+)</name>
        <dbReference type="ChEBI" id="CHEBI:18420"/>
    </ligand>
</feature>
<keyword evidence="8" id="KW-0456">Lyase</keyword>
<dbReference type="CDD" id="cd07038">
    <property type="entry name" value="TPP_PYR_PDC_IPDC_like"/>
    <property type="match status" value="1"/>
</dbReference>
<feature type="binding site" evidence="9">
    <location>
        <position position="474"/>
    </location>
    <ligand>
        <name>Mg(2+)</name>
        <dbReference type="ChEBI" id="CHEBI:18420"/>
    </ligand>
</feature>
<feature type="domain" description="Thiamine pyrophosphate enzyme TPP-binding" evidence="12">
    <location>
        <begin position="421"/>
        <end position="568"/>
    </location>
</feature>
<dbReference type="STRING" id="1305737.GCA_000526355_02485"/>
<dbReference type="PANTHER" id="PTHR43452:SF30">
    <property type="entry name" value="PYRUVATE DECARBOXYLASE ISOZYME 1-RELATED"/>
    <property type="match status" value="1"/>
</dbReference>
<dbReference type="InterPro" id="IPR029035">
    <property type="entry name" value="DHS-like_NAD/FAD-binding_dom"/>
</dbReference>
<evidence type="ECO:0000259" key="13">
    <source>
        <dbReference type="Pfam" id="PF02776"/>
    </source>
</evidence>
<reference evidence="14 15" key="1">
    <citation type="submission" date="2015-09" db="EMBL/GenBank/DDBJ databases">
        <title>Identification and resolution of microdiversity through metagenomic sequencing of parallel consortia.</title>
        <authorList>
            <person name="Nelson W.C."/>
            <person name="Romine M.F."/>
            <person name="Lindemann S.R."/>
        </authorList>
    </citation>
    <scope>NUCLEOTIDE SEQUENCE [LARGE SCALE GENOMIC DNA]</scope>
    <source>
        <strain evidence="14">HL-49</strain>
    </source>
</reference>
<protein>
    <submittedName>
        <fullName evidence="14">Indolepyruvate decarboxylase IpdC</fullName>
    </submittedName>
</protein>
<organism evidence="14 15">
    <name type="scientific">Algoriphagus marincola HL-49</name>
    <dbReference type="NCBI Taxonomy" id="1305737"/>
    <lineage>
        <taxon>Bacteria</taxon>
        <taxon>Pseudomonadati</taxon>
        <taxon>Bacteroidota</taxon>
        <taxon>Cytophagia</taxon>
        <taxon>Cytophagales</taxon>
        <taxon>Cyclobacteriaceae</taxon>
        <taxon>Algoriphagus</taxon>
    </lineage>
</organism>
<evidence type="ECO:0000256" key="6">
    <source>
        <dbReference type="ARBA" id="ARBA00022842"/>
    </source>
</evidence>
<dbReference type="InterPro" id="IPR012110">
    <property type="entry name" value="PDC/IPDC-like"/>
</dbReference>
<dbReference type="Pfam" id="PF02776">
    <property type="entry name" value="TPP_enzyme_N"/>
    <property type="match status" value="1"/>
</dbReference>
<feature type="domain" description="Thiamine pyrophosphate enzyme N-terminal TPP-binding" evidence="13">
    <location>
        <begin position="13"/>
        <end position="118"/>
    </location>
</feature>
<dbReference type="GO" id="GO:0000287">
    <property type="term" value="F:magnesium ion binding"/>
    <property type="evidence" value="ECO:0007669"/>
    <property type="project" value="InterPro"/>
</dbReference>
<evidence type="ECO:0000256" key="7">
    <source>
        <dbReference type="ARBA" id="ARBA00023052"/>
    </source>
</evidence>
<dbReference type="InterPro" id="IPR011766">
    <property type="entry name" value="TPP_enzyme_TPP-bd"/>
</dbReference>
<evidence type="ECO:0000313" key="14">
    <source>
        <dbReference type="EMBL" id="KPQ16954.1"/>
    </source>
</evidence>
<evidence type="ECO:0000256" key="10">
    <source>
        <dbReference type="RuleBase" id="RU362132"/>
    </source>
</evidence>
<keyword evidence="14" id="KW-0670">Pyruvate</keyword>
<dbReference type="InterPro" id="IPR029061">
    <property type="entry name" value="THDP-binding"/>
</dbReference>
<keyword evidence="4 9" id="KW-0479">Metal-binding</keyword>
<evidence type="ECO:0000256" key="2">
    <source>
        <dbReference type="ARBA" id="ARBA00001964"/>
    </source>
</evidence>
<dbReference type="SUPFAM" id="SSF52467">
    <property type="entry name" value="DHS-like NAD/FAD-binding domain"/>
    <property type="match status" value="1"/>
</dbReference>
<evidence type="ECO:0000256" key="3">
    <source>
        <dbReference type="ARBA" id="ARBA00007812"/>
    </source>
</evidence>
<evidence type="ECO:0000256" key="9">
    <source>
        <dbReference type="PIRSR" id="PIRSR036565-2"/>
    </source>
</evidence>
<dbReference type="GO" id="GO:0004737">
    <property type="term" value="F:pyruvate decarboxylase activity"/>
    <property type="evidence" value="ECO:0007669"/>
    <property type="project" value="TreeGrafter"/>
</dbReference>
<dbReference type="InterPro" id="IPR012001">
    <property type="entry name" value="Thiamin_PyroP_enz_TPP-bd_dom"/>
</dbReference>
<evidence type="ECO:0000256" key="5">
    <source>
        <dbReference type="ARBA" id="ARBA00022793"/>
    </source>
</evidence>
<evidence type="ECO:0000256" key="4">
    <source>
        <dbReference type="ARBA" id="ARBA00022723"/>
    </source>
</evidence>
<comment type="cofactor">
    <cofactor evidence="9">
        <name>Mg(2+)</name>
        <dbReference type="ChEBI" id="CHEBI:18420"/>
    </cofactor>
    <text evidence="9">Binds 1 Mg(2+) per subunit.</text>
</comment>
<evidence type="ECO:0000259" key="11">
    <source>
        <dbReference type="Pfam" id="PF00205"/>
    </source>
</evidence>